<protein>
    <submittedName>
        <fullName evidence="7">AI-2E family transporter</fullName>
    </submittedName>
</protein>
<organism evidence="7 8">
    <name type="scientific">Croceicoccus mobilis</name>
    <dbReference type="NCBI Taxonomy" id="1703339"/>
    <lineage>
        <taxon>Bacteria</taxon>
        <taxon>Pseudomonadati</taxon>
        <taxon>Pseudomonadota</taxon>
        <taxon>Alphaproteobacteria</taxon>
        <taxon>Sphingomonadales</taxon>
        <taxon>Erythrobacteraceae</taxon>
        <taxon>Croceicoccus</taxon>
    </lineage>
</organism>
<name>A0A917DNX9_9SPHN</name>
<dbReference type="OrthoDB" id="106838at2"/>
<dbReference type="RefSeq" id="WP_066772234.1">
    <property type="nucleotide sequence ID" value="NZ_BMIP01000001.1"/>
</dbReference>
<evidence type="ECO:0000256" key="2">
    <source>
        <dbReference type="ARBA" id="ARBA00009773"/>
    </source>
</evidence>
<keyword evidence="8" id="KW-1185">Reference proteome</keyword>
<keyword evidence="5 6" id="KW-0472">Membrane</keyword>
<comment type="subcellular location">
    <subcellularLocation>
        <location evidence="1">Membrane</location>
        <topology evidence="1">Multi-pass membrane protein</topology>
    </subcellularLocation>
</comment>
<keyword evidence="3 6" id="KW-0812">Transmembrane</keyword>
<evidence type="ECO:0000313" key="8">
    <source>
        <dbReference type="Proteomes" id="UP000612349"/>
    </source>
</evidence>
<evidence type="ECO:0000313" key="7">
    <source>
        <dbReference type="EMBL" id="GGD55257.1"/>
    </source>
</evidence>
<feature type="transmembrane region" description="Helical" evidence="6">
    <location>
        <begin position="20"/>
        <end position="37"/>
    </location>
</feature>
<feature type="transmembrane region" description="Helical" evidence="6">
    <location>
        <begin position="226"/>
        <end position="243"/>
    </location>
</feature>
<dbReference type="PANTHER" id="PTHR21716:SF4">
    <property type="entry name" value="TRANSMEMBRANE PROTEIN 245"/>
    <property type="match status" value="1"/>
</dbReference>
<dbReference type="Proteomes" id="UP000612349">
    <property type="component" value="Unassembled WGS sequence"/>
</dbReference>
<reference evidence="7" key="1">
    <citation type="journal article" date="2014" name="Int. J. Syst. Evol. Microbiol.">
        <title>Complete genome sequence of Corynebacterium casei LMG S-19264T (=DSM 44701T), isolated from a smear-ripened cheese.</title>
        <authorList>
            <consortium name="US DOE Joint Genome Institute (JGI-PGF)"/>
            <person name="Walter F."/>
            <person name="Albersmeier A."/>
            <person name="Kalinowski J."/>
            <person name="Ruckert C."/>
        </authorList>
    </citation>
    <scope>NUCLEOTIDE SEQUENCE</scope>
    <source>
        <strain evidence="7">CGMCC 1.15360</strain>
    </source>
</reference>
<evidence type="ECO:0000256" key="4">
    <source>
        <dbReference type="ARBA" id="ARBA00022989"/>
    </source>
</evidence>
<accession>A0A917DNX9</accession>
<proteinExistence type="inferred from homology"/>
<dbReference type="PANTHER" id="PTHR21716">
    <property type="entry name" value="TRANSMEMBRANE PROTEIN"/>
    <property type="match status" value="1"/>
</dbReference>
<comment type="caution">
    <text evidence="7">The sequence shown here is derived from an EMBL/GenBank/DDBJ whole genome shotgun (WGS) entry which is preliminary data.</text>
</comment>
<dbReference type="Pfam" id="PF01594">
    <property type="entry name" value="AI-2E_transport"/>
    <property type="match status" value="1"/>
</dbReference>
<feature type="transmembrane region" description="Helical" evidence="6">
    <location>
        <begin position="320"/>
        <end position="347"/>
    </location>
</feature>
<feature type="transmembrane region" description="Helical" evidence="6">
    <location>
        <begin position="249"/>
        <end position="271"/>
    </location>
</feature>
<reference evidence="7" key="2">
    <citation type="submission" date="2020-09" db="EMBL/GenBank/DDBJ databases">
        <authorList>
            <person name="Sun Q."/>
            <person name="Zhou Y."/>
        </authorList>
    </citation>
    <scope>NUCLEOTIDE SEQUENCE</scope>
    <source>
        <strain evidence="7">CGMCC 1.15360</strain>
    </source>
</reference>
<feature type="transmembrane region" description="Helical" evidence="6">
    <location>
        <begin position="283"/>
        <end position="300"/>
    </location>
</feature>
<evidence type="ECO:0000256" key="3">
    <source>
        <dbReference type="ARBA" id="ARBA00022692"/>
    </source>
</evidence>
<sequence>MKELTEEERELRTDRVERGGFLLFLAAITVLLAVIAWPFLSPLFWAMLAAIMFQPLFRRIHSNMPGKRNRAAFLTLLIITFAVVIPLLIIGIMIVRQATELYILLQEQQLNAVDYFQWAYDALPARVQGWVDNAGYNDFEAIQERIELLIEASVGLIARQALAIGGGVAGFVLSFGVGLYVTFFLLRDGEMLGPQLRDALPFPPAVSVRLADSFVAVVRATIKGSLVVGLVQGALGAITFWIAGVPAALLFGLLMAILSLLPAVGTALAWIPVAIWLLSTGQIWQGVVVVVSGVFVIGMADNVLRPILVGRDTGMPDWIILITTLGGIAILGMTGIVVGPVVAGLFLSSWTILREQRDAQTQTRPQSVPADGEGA</sequence>
<evidence type="ECO:0000256" key="1">
    <source>
        <dbReference type="ARBA" id="ARBA00004141"/>
    </source>
</evidence>
<comment type="similarity">
    <text evidence="2">Belongs to the autoinducer-2 exporter (AI-2E) (TC 2.A.86) family.</text>
</comment>
<dbReference type="AlphaFoldDB" id="A0A917DNX9"/>
<dbReference type="InterPro" id="IPR002549">
    <property type="entry name" value="AI-2E-like"/>
</dbReference>
<dbReference type="GO" id="GO:0016020">
    <property type="term" value="C:membrane"/>
    <property type="evidence" value="ECO:0007669"/>
    <property type="project" value="UniProtKB-SubCell"/>
</dbReference>
<dbReference type="EMBL" id="BMIP01000001">
    <property type="protein sequence ID" value="GGD55257.1"/>
    <property type="molecule type" value="Genomic_DNA"/>
</dbReference>
<evidence type="ECO:0000256" key="5">
    <source>
        <dbReference type="ARBA" id="ARBA00023136"/>
    </source>
</evidence>
<feature type="transmembrane region" description="Helical" evidence="6">
    <location>
        <begin position="161"/>
        <end position="186"/>
    </location>
</feature>
<gene>
    <name evidence="7" type="ORF">GCM10010990_00480</name>
</gene>
<feature type="transmembrane region" description="Helical" evidence="6">
    <location>
        <begin position="72"/>
        <end position="95"/>
    </location>
</feature>
<feature type="transmembrane region" description="Helical" evidence="6">
    <location>
        <begin position="43"/>
        <end position="60"/>
    </location>
</feature>
<keyword evidence="4 6" id="KW-1133">Transmembrane helix</keyword>
<evidence type="ECO:0000256" key="6">
    <source>
        <dbReference type="SAM" id="Phobius"/>
    </source>
</evidence>